<reference evidence="1 2" key="1">
    <citation type="submission" date="2014-04" db="EMBL/GenBank/DDBJ databases">
        <title>The Genome Sequence of Thermoanaerobaculum aquaticum MP-01, The First Cultivated Group 23 Acidobacterium.</title>
        <authorList>
            <person name="Stamps B.W."/>
            <person name="Losey N.A."/>
            <person name="Lawson P.A."/>
            <person name="Stevenson B.S."/>
        </authorList>
    </citation>
    <scope>NUCLEOTIDE SEQUENCE [LARGE SCALE GENOMIC DNA]</scope>
    <source>
        <strain evidence="1 2">MP-01</strain>
    </source>
</reference>
<gene>
    <name evidence="1" type="ORF">EG19_03420</name>
</gene>
<name>A0A062XVH7_9BACT</name>
<evidence type="ECO:0000313" key="2">
    <source>
        <dbReference type="Proteomes" id="UP000027284"/>
    </source>
</evidence>
<evidence type="ECO:0000313" key="1">
    <source>
        <dbReference type="EMBL" id="KDA54863.1"/>
    </source>
</evidence>
<dbReference type="EMBL" id="JMFG01000002">
    <property type="protein sequence ID" value="KDA54863.1"/>
    <property type="molecule type" value="Genomic_DNA"/>
</dbReference>
<proteinExistence type="predicted"/>
<dbReference type="Proteomes" id="UP000027284">
    <property type="component" value="Unassembled WGS sequence"/>
</dbReference>
<sequence length="279" mass="30105">MHTAILLVLLTVQEANPKAEKPWERKVQLPVPVPMELPAVPPTNPFFSPVDQQPSPRQTPMREDFPVTVSASFAVYVDKSGTCRRAHPIANPFPGVLEPVRQALLETEFTPAKAFGQPAAVWVDVSADLRGEVKEGRMAQLVVTLPDPGETPELEAVPLPPGDSRDAQLPSTALEQLSAMPVPKRFSAKVPGQEFRQPVKLLAEVGTDGKVKRVVFLACPEGLRSWVLASSASWLFTPAQAKGAPTSAWVVLSGVLEVKAGTLRAEGLRVSRTSSYPAK</sequence>
<keyword evidence="2" id="KW-1185">Reference proteome</keyword>
<accession>A0A062XVH7</accession>
<dbReference type="AlphaFoldDB" id="A0A062XVH7"/>
<protein>
    <recommendedName>
        <fullName evidence="3">TonB C-terminal domain-containing protein</fullName>
    </recommendedName>
</protein>
<evidence type="ECO:0008006" key="3">
    <source>
        <dbReference type="Google" id="ProtNLM"/>
    </source>
</evidence>
<dbReference type="RefSeq" id="WP_038046197.1">
    <property type="nucleotide sequence ID" value="NZ_JMFG01000002.1"/>
</dbReference>
<comment type="caution">
    <text evidence="1">The sequence shown here is derived from an EMBL/GenBank/DDBJ whole genome shotgun (WGS) entry which is preliminary data.</text>
</comment>
<organism evidence="1 2">
    <name type="scientific">Thermoanaerobaculum aquaticum</name>
    <dbReference type="NCBI Taxonomy" id="1312852"/>
    <lineage>
        <taxon>Bacteria</taxon>
        <taxon>Pseudomonadati</taxon>
        <taxon>Acidobacteriota</taxon>
        <taxon>Thermoanaerobaculia</taxon>
        <taxon>Thermoanaerobaculales</taxon>
        <taxon>Thermoanaerobaculaceae</taxon>
        <taxon>Thermoanaerobaculum</taxon>
    </lineage>
</organism>
<dbReference type="STRING" id="1312852.EG19_03420"/>